<dbReference type="PANTHER" id="PTHR35617">
    <property type="entry name" value="PHAGE_INTEGRASE DOMAIN-CONTAINING PROTEIN"/>
    <property type="match status" value="1"/>
</dbReference>
<dbReference type="PANTHER" id="PTHR35617:SF3">
    <property type="entry name" value="CORE-BINDING (CB) DOMAIN-CONTAINING PROTEIN"/>
    <property type="match status" value="1"/>
</dbReference>
<protein>
    <recommendedName>
        <fullName evidence="4">Tyr recombinase domain-containing protein</fullName>
    </recommendedName>
</protein>
<gene>
    <name evidence="2" type="ORF">Q7C36_000720</name>
</gene>
<dbReference type="SUPFAM" id="SSF47823">
    <property type="entry name" value="lambda integrase-like, N-terminal domain"/>
    <property type="match status" value="1"/>
</dbReference>
<proteinExistence type="predicted"/>
<dbReference type="GO" id="GO:0003677">
    <property type="term" value="F:DNA binding"/>
    <property type="evidence" value="ECO:0007669"/>
    <property type="project" value="InterPro"/>
</dbReference>
<dbReference type="AlphaFoldDB" id="A0AA88TAR1"/>
<evidence type="ECO:0000313" key="3">
    <source>
        <dbReference type="Proteomes" id="UP001187315"/>
    </source>
</evidence>
<comment type="caution">
    <text evidence="2">The sequence shown here is derived from an EMBL/GenBank/DDBJ whole genome shotgun (WGS) entry which is preliminary data.</text>
</comment>
<reference evidence="2" key="1">
    <citation type="submission" date="2023-08" db="EMBL/GenBank/DDBJ databases">
        <title>Pelteobagrus vachellii genome.</title>
        <authorList>
            <person name="Liu H."/>
        </authorList>
    </citation>
    <scope>NUCLEOTIDE SEQUENCE</scope>
    <source>
        <strain evidence="2">PRFRI_2022a</strain>
        <tissue evidence="2">Muscle</tissue>
    </source>
</reference>
<feature type="region of interest" description="Disordered" evidence="1">
    <location>
        <begin position="83"/>
        <end position="106"/>
    </location>
</feature>
<dbReference type="Proteomes" id="UP001187315">
    <property type="component" value="Unassembled WGS sequence"/>
</dbReference>
<organism evidence="2 3">
    <name type="scientific">Tachysurus vachellii</name>
    <name type="common">Darkbarbel catfish</name>
    <name type="synonym">Pelteobagrus vachellii</name>
    <dbReference type="NCBI Taxonomy" id="175792"/>
    <lineage>
        <taxon>Eukaryota</taxon>
        <taxon>Metazoa</taxon>
        <taxon>Chordata</taxon>
        <taxon>Craniata</taxon>
        <taxon>Vertebrata</taxon>
        <taxon>Euteleostomi</taxon>
        <taxon>Actinopterygii</taxon>
        <taxon>Neopterygii</taxon>
        <taxon>Teleostei</taxon>
        <taxon>Ostariophysi</taxon>
        <taxon>Siluriformes</taxon>
        <taxon>Bagridae</taxon>
        <taxon>Tachysurus</taxon>
    </lineage>
</organism>
<evidence type="ECO:0008006" key="4">
    <source>
        <dbReference type="Google" id="ProtNLM"/>
    </source>
</evidence>
<feature type="region of interest" description="Disordered" evidence="1">
    <location>
        <begin position="1"/>
        <end position="36"/>
    </location>
</feature>
<dbReference type="InterPro" id="IPR011010">
    <property type="entry name" value="DNA_brk_join_enz"/>
</dbReference>
<dbReference type="EMBL" id="JAVHJS010000001">
    <property type="protein sequence ID" value="KAK2868849.1"/>
    <property type="molecule type" value="Genomic_DNA"/>
</dbReference>
<sequence length="433" mass="46754">MLRSFTRMGPLSGRSVVTSGKWHPLRHGRSGSSMAQRAALRFPSALPDIPDPGQGRCAGFVSDPHSSQVALASGDNSSSICGALAPPVAHGPPGPSERGNLSSSLRQDGSLGLARERENLSTLGLPPHVIATIQSARAFSTRSLYDCKWCVFEEWCEEHQLVSYLTLSFSTIKVYLVAIAACHAGFGNTTVGQHPLICRLMKGTWRSLPVTRSVVPDWDLSMVLEVLAQQPFEPLGDISLKQLSFKTTLLLALASAKCVSDLHALLVHSSCTKLSLSGDKVLLRPNPAFMPKCFPAFTVGVIELSAFHPPPFSSAEDQRLKALCPVHALRAYMDRTNSFRRSDQLFISWAPPNKGLVEAISLAYESRGMQPPGGLRPHSTRGLAASWALFGGVPLQDICAAASWSSLHNFVRHYRLDVTRTTVAHAVLSVGSS</sequence>
<keyword evidence="3" id="KW-1185">Reference proteome</keyword>
<dbReference type="SUPFAM" id="SSF56349">
    <property type="entry name" value="DNA breaking-rejoining enzymes"/>
    <property type="match status" value="1"/>
</dbReference>
<name>A0AA88TAR1_TACVA</name>
<accession>A0AA88TAR1</accession>
<evidence type="ECO:0000256" key="1">
    <source>
        <dbReference type="SAM" id="MobiDB-lite"/>
    </source>
</evidence>
<evidence type="ECO:0000313" key="2">
    <source>
        <dbReference type="EMBL" id="KAK2868849.1"/>
    </source>
</evidence>